<reference evidence="2" key="1">
    <citation type="journal article" date="2011" name="Genetics">
        <title>Massive changes in genome architecture accompany the transition to self-fertility in the filamentous fungus Neurospora tetrasperma.</title>
        <authorList>
            <person name="Ellison C.E."/>
            <person name="Stajich J.E."/>
            <person name="Jacobson D.J."/>
            <person name="Natvig D.O."/>
            <person name="Lapidus A."/>
            <person name="Foster B."/>
            <person name="Aerts A."/>
            <person name="Riley R."/>
            <person name="Lindquist E.A."/>
            <person name="Grigoriev I.V."/>
            <person name="Taylor J.W."/>
        </authorList>
    </citation>
    <scope>NUCLEOTIDE SEQUENCE [LARGE SCALE GENOMIC DNA]</scope>
    <source>
        <strain evidence="2">FGSC 2508 / P0657</strain>
    </source>
</reference>
<dbReference type="VEuPathDB" id="FungiDB:NEUTE1DRAFT_140663"/>
<dbReference type="AlphaFoldDB" id="F8MX78"/>
<protein>
    <submittedName>
        <fullName evidence="1">Uncharacterized protein</fullName>
    </submittedName>
</protein>
<dbReference type="GeneID" id="20826179"/>
<proteinExistence type="predicted"/>
<organism evidence="1 2">
    <name type="scientific">Neurospora tetrasperma (strain FGSC 2508 / ATCC MYA-4615 / P0657)</name>
    <dbReference type="NCBI Taxonomy" id="510951"/>
    <lineage>
        <taxon>Eukaryota</taxon>
        <taxon>Fungi</taxon>
        <taxon>Dikarya</taxon>
        <taxon>Ascomycota</taxon>
        <taxon>Pezizomycotina</taxon>
        <taxon>Sordariomycetes</taxon>
        <taxon>Sordariomycetidae</taxon>
        <taxon>Sordariales</taxon>
        <taxon>Sordariaceae</taxon>
        <taxon>Neurospora</taxon>
    </lineage>
</organism>
<dbReference type="HOGENOM" id="CLU_214033_0_0_1"/>
<evidence type="ECO:0000313" key="1">
    <source>
        <dbReference type="EMBL" id="EGO54349.1"/>
    </source>
</evidence>
<accession>F8MX78</accession>
<sequence length="53" mass="6054">MSSTIPWARTGYNLGVILTPSVDREGNPWHWHGGTAAWRYWHGTLRQPPHSDV</sequence>
<keyword evidence="2" id="KW-1185">Reference proteome</keyword>
<dbReference type="RefSeq" id="XP_009854313.1">
    <property type="nucleotide sequence ID" value="XM_009856011.1"/>
</dbReference>
<name>F8MX78_NEUT8</name>
<gene>
    <name evidence="1" type="ORF">NEUTE1DRAFT_140663</name>
</gene>
<evidence type="ECO:0000313" key="2">
    <source>
        <dbReference type="Proteomes" id="UP000008065"/>
    </source>
</evidence>
<dbReference type="KEGG" id="nte:NEUTE1DRAFT140663"/>
<dbReference type="Proteomes" id="UP000008065">
    <property type="component" value="Unassembled WGS sequence"/>
</dbReference>
<dbReference type="EMBL" id="GL891307">
    <property type="protein sequence ID" value="EGO54349.1"/>
    <property type="molecule type" value="Genomic_DNA"/>
</dbReference>